<feature type="transmembrane region" description="Helical" evidence="1">
    <location>
        <begin position="127"/>
        <end position="149"/>
    </location>
</feature>
<dbReference type="InterPro" id="IPR019251">
    <property type="entry name" value="DUF2231_TM"/>
</dbReference>
<evidence type="ECO:0000259" key="2">
    <source>
        <dbReference type="Pfam" id="PF09990"/>
    </source>
</evidence>
<comment type="caution">
    <text evidence="3">The sequence shown here is derived from an EMBL/GenBank/DDBJ whole genome shotgun (WGS) entry which is preliminary data.</text>
</comment>
<protein>
    <recommendedName>
        <fullName evidence="2">DUF2231 domain-containing protein</fullName>
    </recommendedName>
</protein>
<evidence type="ECO:0000256" key="1">
    <source>
        <dbReference type="SAM" id="Phobius"/>
    </source>
</evidence>
<dbReference type="EMBL" id="JADLQN010000001">
    <property type="protein sequence ID" value="MBF6354237.1"/>
    <property type="molecule type" value="Genomic_DNA"/>
</dbReference>
<sequence>MELSTFNGMPIHPLLVHFVVALVPIAALILVLSLCWPAARRRIGIASPVVAFVTLVLVPLTTEAGEWLEDRTPSDPLVEIHAELGEELLVWSVGVFLVALAWWAIGQRRVQQWWAKRTGSAQAQAPRVLAIGLIVLGIALAVGSVVQVYRIGDSGAAAVWNDRVDTEATPGR</sequence>
<feature type="domain" description="DUF2231" evidence="2">
    <location>
        <begin position="8"/>
        <end position="167"/>
    </location>
</feature>
<keyword evidence="1" id="KW-0812">Transmembrane</keyword>
<gene>
    <name evidence="3" type="ORF">IU449_06725</name>
</gene>
<proteinExistence type="predicted"/>
<name>A0ABS0D6X1_9NOCA</name>
<reference evidence="3 4" key="1">
    <citation type="submission" date="2020-10" db="EMBL/GenBank/DDBJ databases">
        <title>Identification of Nocardia species via Next-generation sequencing and recognition of intraspecies genetic diversity.</title>
        <authorList>
            <person name="Li P."/>
            <person name="Li P."/>
            <person name="Lu B."/>
        </authorList>
    </citation>
    <scope>NUCLEOTIDE SEQUENCE [LARGE SCALE GENOMIC DNA]</scope>
    <source>
        <strain evidence="3 4">BJ06-0143</strain>
    </source>
</reference>
<dbReference type="RefSeq" id="WP_195001027.1">
    <property type="nucleotide sequence ID" value="NZ_JADLQN010000001.1"/>
</dbReference>
<keyword evidence="1" id="KW-1133">Transmembrane helix</keyword>
<dbReference type="Pfam" id="PF09990">
    <property type="entry name" value="DUF2231"/>
    <property type="match status" value="1"/>
</dbReference>
<accession>A0ABS0D6X1</accession>
<feature type="transmembrane region" description="Helical" evidence="1">
    <location>
        <begin position="43"/>
        <end position="62"/>
    </location>
</feature>
<organism evidence="3 4">
    <name type="scientific">Nocardia higoensis</name>
    <dbReference type="NCBI Taxonomy" id="228599"/>
    <lineage>
        <taxon>Bacteria</taxon>
        <taxon>Bacillati</taxon>
        <taxon>Actinomycetota</taxon>
        <taxon>Actinomycetes</taxon>
        <taxon>Mycobacteriales</taxon>
        <taxon>Nocardiaceae</taxon>
        <taxon>Nocardia</taxon>
    </lineage>
</organism>
<dbReference type="Proteomes" id="UP000707731">
    <property type="component" value="Unassembled WGS sequence"/>
</dbReference>
<feature type="transmembrane region" description="Helical" evidence="1">
    <location>
        <begin position="88"/>
        <end position="106"/>
    </location>
</feature>
<feature type="transmembrane region" description="Helical" evidence="1">
    <location>
        <begin position="14"/>
        <end position="36"/>
    </location>
</feature>
<keyword evidence="4" id="KW-1185">Reference proteome</keyword>
<evidence type="ECO:0000313" key="4">
    <source>
        <dbReference type="Proteomes" id="UP000707731"/>
    </source>
</evidence>
<evidence type="ECO:0000313" key="3">
    <source>
        <dbReference type="EMBL" id="MBF6354237.1"/>
    </source>
</evidence>
<keyword evidence="1" id="KW-0472">Membrane</keyword>